<feature type="non-terminal residue" evidence="2">
    <location>
        <position position="893"/>
    </location>
</feature>
<gene>
    <name evidence="2" type="ORF">HK099_001598</name>
</gene>
<accession>A0AAD5XUY7</accession>
<organism evidence="2 3">
    <name type="scientific">Clydaea vesicula</name>
    <dbReference type="NCBI Taxonomy" id="447962"/>
    <lineage>
        <taxon>Eukaryota</taxon>
        <taxon>Fungi</taxon>
        <taxon>Fungi incertae sedis</taxon>
        <taxon>Chytridiomycota</taxon>
        <taxon>Chytridiomycota incertae sedis</taxon>
        <taxon>Chytridiomycetes</taxon>
        <taxon>Lobulomycetales</taxon>
        <taxon>Lobulomycetaceae</taxon>
        <taxon>Clydaea</taxon>
    </lineage>
</organism>
<evidence type="ECO:0000313" key="3">
    <source>
        <dbReference type="Proteomes" id="UP001211065"/>
    </source>
</evidence>
<feature type="compositionally biased region" description="Basic and acidic residues" evidence="1">
    <location>
        <begin position="363"/>
        <end position="374"/>
    </location>
</feature>
<dbReference type="EMBL" id="JADGJW010001469">
    <property type="protein sequence ID" value="KAJ3203150.1"/>
    <property type="molecule type" value="Genomic_DNA"/>
</dbReference>
<feature type="compositionally biased region" description="Basic residues" evidence="1">
    <location>
        <begin position="67"/>
        <end position="80"/>
    </location>
</feature>
<feature type="region of interest" description="Disordered" evidence="1">
    <location>
        <begin position="363"/>
        <end position="415"/>
    </location>
</feature>
<comment type="caution">
    <text evidence="2">The sequence shown here is derived from an EMBL/GenBank/DDBJ whole genome shotgun (WGS) entry which is preliminary data.</text>
</comment>
<reference evidence="2" key="1">
    <citation type="submission" date="2020-05" db="EMBL/GenBank/DDBJ databases">
        <title>Phylogenomic resolution of chytrid fungi.</title>
        <authorList>
            <person name="Stajich J.E."/>
            <person name="Amses K."/>
            <person name="Simmons R."/>
            <person name="Seto K."/>
            <person name="Myers J."/>
            <person name="Bonds A."/>
            <person name="Quandt C.A."/>
            <person name="Barry K."/>
            <person name="Liu P."/>
            <person name="Grigoriev I."/>
            <person name="Longcore J.E."/>
            <person name="James T.Y."/>
        </authorList>
    </citation>
    <scope>NUCLEOTIDE SEQUENCE</scope>
    <source>
        <strain evidence="2">JEL0476</strain>
    </source>
</reference>
<keyword evidence="3" id="KW-1185">Reference proteome</keyword>
<feature type="region of interest" description="Disordered" evidence="1">
    <location>
        <begin position="1"/>
        <end position="23"/>
    </location>
</feature>
<sequence length="893" mass="102135">FVEGKNHVSFHQEQRLSVSDDEPIVNEKKKLKVLKKKRHNELKDDIDFINPQEEQPSESDDEPIVNNKKKLKVLKKKRHNEVKDDVDFNNSQEEQPSESDDEAIVNNKKKLKVLKKKRHNEVRDDVDFFKPEEQPLESDEEAIVNNKKKLKLFKKKRHIEVEDDVDFINPQKEQPLDSDAESLLNINENLKLHKKRRKKAEEKINFPGDEVEKLTPERCTFSMKEINNDNYIDSIEKSYSTIYQQDIPYKVELPAHHQKKLSVNITKFNSEKAKKRENSTEKHRRTTISDFQLQHTRSGRKVQKPIDWWNADALRAASPLFDKKKNHELLTPVKVEGESTKSKKNITIKDDCCDDRESPLQRKDIWEIPKDGTSRKKRKSSLPQEEDYEPSKKRNRTSVSISSNSKKRSRSHMNFDEKMDYEGSADQTLVVSGSASVNNDMIEESNNNLSKNSDKFLEKLEIKESRNSVDEAQDEVEEVSISNVHKNDLLHDTPVESENMNVEFGTRLDDHDNTPTDKSSGVSVKDSVNLDEVMDLKNEEKISTSPIVTGKNSGHKKKSANLGFNSPRPTVNMTIEELDNGIFEQTANDIMSYSVTEFSDLENEQVKSFFEIVNIANESNENTPLLELIEDYTKINVCDEEEIYGVAISPFQEDTELFFEDLVNVNKDGTSEDEILTTKEEDHLSTSMTSSNNKVTIGKILENNLDAKQKIDVVTEKEQLCAQIKVVDTSIVFNTEDTLLFKRRKISKIITEDEGGEINIGEENGNNTKTYSKSNQTTASIKMADVEEGNEVLDKMDVDDFNNVNIETSSTNINENEAVKGVIIKNDSTVVQNDENKNINVGEEVIENSNITLNNNASYKNQKKEKVGDILGDIFNEKKNKTGKVTFAETADS</sequence>
<name>A0AAD5XUY7_9FUNG</name>
<evidence type="ECO:0000256" key="1">
    <source>
        <dbReference type="SAM" id="MobiDB-lite"/>
    </source>
</evidence>
<feature type="region of interest" description="Disordered" evidence="1">
    <location>
        <begin position="42"/>
        <end position="106"/>
    </location>
</feature>
<feature type="compositionally biased region" description="Basic and acidic residues" evidence="1">
    <location>
        <begin position="1"/>
        <end position="14"/>
    </location>
</feature>
<evidence type="ECO:0000313" key="2">
    <source>
        <dbReference type="EMBL" id="KAJ3203150.1"/>
    </source>
</evidence>
<proteinExistence type="predicted"/>
<dbReference type="AlphaFoldDB" id="A0AAD5XUY7"/>
<feature type="non-terminal residue" evidence="2">
    <location>
        <position position="1"/>
    </location>
</feature>
<protein>
    <submittedName>
        <fullName evidence="2">Uncharacterized protein</fullName>
    </submittedName>
</protein>
<dbReference type="Proteomes" id="UP001211065">
    <property type="component" value="Unassembled WGS sequence"/>
</dbReference>
<feature type="region of interest" description="Disordered" evidence="1">
    <location>
        <begin position="546"/>
        <end position="568"/>
    </location>
</feature>